<proteinExistence type="predicted"/>
<sequence>MEDKGDPPSKLDGSEKSPLQEIQSAKPAVILTASDDHASTLAAAGVHASSLTTAGDLASALAAAGVHASSLTAAGDLASSLAAAGVHASDLAAMGDHTDVHGPAAGASTVHGSASKATSNHVFPSAGTAAIKTFKTNDGTAYYEVQPKIESSAEVKEYMEANFAYLMPELLLLIAYRLRGSRRDVQAMPPFVHGGEQLSQRQAALGLYFRDCRRIYLVGVTRLYLLR</sequence>
<reference evidence="2" key="1">
    <citation type="submission" date="2015-04" db="UniProtKB">
        <authorList>
            <consortium name="EnsemblPlants"/>
        </authorList>
    </citation>
    <scope>IDENTIFICATION</scope>
</reference>
<keyword evidence="3" id="KW-1185">Reference proteome</keyword>
<dbReference type="Gramene" id="OMERI10G12570.1">
    <property type="protein sequence ID" value="OMERI10G12570.1"/>
    <property type="gene ID" value="OMERI10G12570"/>
</dbReference>
<organism evidence="2">
    <name type="scientific">Oryza meridionalis</name>
    <dbReference type="NCBI Taxonomy" id="40149"/>
    <lineage>
        <taxon>Eukaryota</taxon>
        <taxon>Viridiplantae</taxon>
        <taxon>Streptophyta</taxon>
        <taxon>Embryophyta</taxon>
        <taxon>Tracheophyta</taxon>
        <taxon>Spermatophyta</taxon>
        <taxon>Magnoliopsida</taxon>
        <taxon>Liliopsida</taxon>
        <taxon>Poales</taxon>
        <taxon>Poaceae</taxon>
        <taxon>BOP clade</taxon>
        <taxon>Oryzoideae</taxon>
        <taxon>Oryzeae</taxon>
        <taxon>Oryzinae</taxon>
        <taxon>Oryza</taxon>
    </lineage>
</organism>
<reference evidence="2" key="2">
    <citation type="submission" date="2018-05" db="EMBL/GenBank/DDBJ databases">
        <title>OmerRS3 (Oryza meridionalis Reference Sequence Version 3).</title>
        <authorList>
            <person name="Zhang J."/>
            <person name="Kudrna D."/>
            <person name="Lee S."/>
            <person name="Talag J."/>
            <person name="Welchert J."/>
            <person name="Wing R.A."/>
        </authorList>
    </citation>
    <scope>NUCLEOTIDE SEQUENCE [LARGE SCALE GENOMIC DNA]</scope>
    <source>
        <strain evidence="2">cv. OR44</strain>
    </source>
</reference>
<accession>A0A0E0F005</accession>
<name>A0A0E0F005_9ORYZ</name>
<evidence type="ECO:0000313" key="3">
    <source>
        <dbReference type="Proteomes" id="UP000008021"/>
    </source>
</evidence>
<protein>
    <submittedName>
        <fullName evidence="2">Uncharacterized protein</fullName>
    </submittedName>
</protein>
<evidence type="ECO:0000313" key="2">
    <source>
        <dbReference type="EnsemblPlants" id="OMERI10G12570.1"/>
    </source>
</evidence>
<dbReference type="HOGENOM" id="CLU_1221358_0_0_1"/>
<dbReference type="EnsemblPlants" id="OMERI10G12570.1">
    <property type="protein sequence ID" value="OMERI10G12570.1"/>
    <property type="gene ID" value="OMERI10G12570"/>
</dbReference>
<dbReference type="Proteomes" id="UP000008021">
    <property type="component" value="Chromosome 10"/>
</dbReference>
<evidence type="ECO:0000256" key="1">
    <source>
        <dbReference type="SAM" id="MobiDB-lite"/>
    </source>
</evidence>
<dbReference type="AlphaFoldDB" id="A0A0E0F005"/>
<feature type="region of interest" description="Disordered" evidence="1">
    <location>
        <begin position="1"/>
        <end position="21"/>
    </location>
</feature>
<feature type="compositionally biased region" description="Basic and acidic residues" evidence="1">
    <location>
        <begin position="1"/>
        <end position="15"/>
    </location>
</feature>